<feature type="transmembrane region" description="Helical" evidence="1">
    <location>
        <begin position="20"/>
        <end position="43"/>
    </location>
</feature>
<reference evidence="2 3" key="1">
    <citation type="journal article" date="2007" name="Nature">
        <title>Evolution of genes and genomes on the Drosophila phylogeny.</title>
        <authorList>
            <consortium name="Drosophila 12 Genomes Consortium"/>
            <person name="Clark A.G."/>
            <person name="Eisen M.B."/>
            <person name="Smith D.R."/>
            <person name="Bergman C.M."/>
            <person name="Oliver B."/>
            <person name="Markow T.A."/>
            <person name="Kaufman T.C."/>
            <person name="Kellis M."/>
            <person name="Gelbart W."/>
            <person name="Iyer V.N."/>
            <person name="Pollard D.A."/>
            <person name="Sackton T.B."/>
            <person name="Larracuente A.M."/>
            <person name="Singh N.D."/>
            <person name="Abad J.P."/>
            <person name="Abt D.N."/>
            <person name="Adryan B."/>
            <person name="Aguade M."/>
            <person name="Akashi H."/>
            <person name="Anderson W.W."/>
            <person name="Aquadro C.F."/>
            <person name="Ardell D.H."/>
            <person name="Arguello R."/>
            <person name="Artieri C.G."/>
            <person name="Barbash D.A."/>
            <person name="Barker D."/>
            <person name="Barsanti P."/>
            <person name="Batterham P."/>
            <person name="Batzoglou S."/>
            <person name="Begun D."/>
            <person name="Bhutkar A."/>
            <person name="Blanco E."/>
            <person name="Bosak S.A."/>
            <person name="Bradley R.K."/>
            <person name="Brand A.D."/>
            <person name="Brent M.R."/>
            <person name="Brooks A.N."/>
            <person name="Brown R.H."/>
            <person name="Butlin R.K."/>
            <person name="Caggese C."/>
            <person name="Calvi B.R."/>
            <person name="Bernardo de Carvalho A."/>
            <person name="Caspi A."/>
            <person name="Castrezana S."/>
            <person name="Celniker S.E."/>
            <person name="Chang J.L."/>
            <person name="Chapple C."/>
            <person name="Chatterji S."/>
            <person name="Chinwalla A."/>
            <person name="Civetta A."/>
            <person name="Clifton S.W."/>
            <person name="Comeron J.M."/>
            <person name="Costello J.C."/>
            <person name="Coyne J.A."/>
            <person name="Daub J."/>
            <person name="David R.G."/>
            <person name="Delcher A.L."/>
            <person name="Delehaunty K."/>
            <person name="Do C.B."/>
            <person name="Ebling H."/>
            <person name="Edwards K."/>
            <person name="Eickbush T."/>
            <person name="Evans J.D."/>
            <person name="Filipski A."/>
            <person name="Findeiss S."/>
            <person name="Freyhult E."/>
            <person name="Fulton L."/>
            <person name="Fulton R."/>
            <person name="Garcia A.C."/>
            <person name="Gardiner A."/>
            <person name="Garfield D.A."/>
            <person name="Garvin B.E."/>
            <person name="Gibson G."/>
            <person name="Gilbert D."/>
            <person name="Gnerre S."/>
            <person name="Godfrey J."/>
            <person name="Good R."/>
            <person name="Gotea V."/>
            <person name="Gravely B."/>
            <person name="Greenberg A.J."/>
            <person name="Griffiths-Jones S."/>
            <person name="Gross S."/>
            <person name="Guigo R."/>
            <person name="Gustafson E.A."/>
            <person name="Haerty W."/>
            <person name="Hahn M.W."/>
            <person name="Halligan D.L."/>
            <person name="Halpern A.L."/>
            <person name="Halter G.M."/>
            <person name="Han M.V."/>
            <person name="Heger A."/>
            <person name="Hillier L."/>
            <person name="Hinrichs A.S."/>
            <person name="Holmes I."/>
            <person name="Hoskins R.A."/>
            <person name="Hubisz M.J."/>
            <person name="Hultmark D."/>
            <person name="Huntley M.A."/>
            <person name="Jaffe D.B."/>
            <person name="Jagadeeshan S."/>
            <person name="Jeck W.R."/>
            <person name="Johnson J."/>
            <person name="Jones C.D."/>
            <person name="Jordan W.C."/>
            <person name="Karpen G.H."/>
            <person name="Kataoka E."/>
            <person name="Keightley P.D."/>
            <person name="Kheradpour P."/>
            <person name="Kirkness E.F."/>
            <person name="Koerich L.B."/>
            <person name="Kristiansen K."/>
            <person name="Kudrna D."/>
            <person name="Kulathinal R.J."/>
            <person name="Kumar S."/>
            <person name="Kwok R."/>
            <person name="Lander E."/>
            <person name="Langley C.H."/>
            <person name="Lapoint R."/>
            <person name="Lazzaro B.P."/>
            <person name="Lee S.J."/>
            <person name="Levesque L."/>
            <person name="Li R."/>
            <person name="Lin C.F."/>
            <person name="Lin M.F."/>
            <person name="Lindblad-Toh K."/>
            <person name="Llopart A."/>
            <person name="Long M."/>
            <person name="Low L."/>
            <person name="Lozovsky E."/>
            <person name="Lu J."/>
            <person name="Luo M."/>
            <person name="Machado C.A."/>
            <person name="Makalowski W."/>
            <person name="Marzo M."/>
            <person name="Matsuda M."/>
            <person name="Matzkin L."/>
            <person name="McAllister B."/>
            <person name="McBride C.S."/>
            <person name="McKernan B."/>
            <person name="McKernan K."/>
            <person name="Mendez-Lago M."/>
            <person name="Minx P."/>
            <person name="Mollenhauer M.U."/>
            <person name="Montooth K."/>
            <person name="Mount S.M."/>
            <person name="Mu X."/>
            <person name="Myers E."/>
            <person name="Negre B."/>
            <person name="Newfeld S."/>
            <person name="Nielsen R."/>
            <person name="Noor M.A."/>
            <person name="O'Grady P."/>
            <person name="Pachter L."/>
            <person name="Papaceit M."/>
            <person name="Parisi M.J."/>
            <person name="Parisi M."/>
            <person name="Parts L."/>
            <person name="Pedersen J.S."/>
            <person name="Pesole G."/>
            <person name="Phillippy A.M."/>
            <person name="Ponting C.P."/>
            <person name="Pop M."/>
            <person name="Porcelli D."/>
            <person name="Powell J.R."/>
            <person name="Prohaska S."/>
            <person name="Pruitt K."/>
            <person name="Puig M."/>
            <person name="Quesneville H."/>
            <person name="Ram K.R."/>
            <person name="Rand D."/>
            <person name="Rasmussen M.D."/>
            <person name="Reed L.K."/>
            <person name="Reenan R."/>
            <person name="Reily A."/>
            <person name="Remington K.A."/>
            <person name="Rieger T.T."/>
            <person name="Ritchie M.G."/>
            <person name="Robin C."/>
            <person name="Rogers Y.H."/>
            <person name="Rohde C."/>
            <person name="Rozas J."/>
            <person name="Rubenfield M.J."/>
            <person name="Ruiz A."/>
            <person name="Russo S."/>
            <person name="Salzberg S.L."/>
            <person name="Sanchez-Gracia A."/>
            <person name="Saranga D.J."/>
            <person name="Sato H."/>
            <person name="Schaeffer S.W."/>
            <person name="Schatz M.C."/>
            <person name="Schlenke T."/>
            <person name="Schwartz R."/>
            <person name="Segarra C."/>
            <person name="Singh R.S."/>
            <person name="Sirot L."/>
            <person name="Sirota M."/>
            <person name="Sisneros N.B."/>
            <person name="Smith C.D."/>
            <person name="Smith T.F."/>
            <person name="Spieth J."/>
            <person name="Stage D.E."/>
            <person name="Stark A."/>
            <person name="Stephan W."/>
            <person name="Strausberg R.L."/>
            <person name="Strempel S."/>
            <person name="Sturgill D."/>
            <person name="Sutton G."/>
            <person name="Sutton G.G."/>
            <person name="Tao W."/>
            <person name="Teichmann S."/>
            <person name="Tobari Y.N."/>
            <person name="Tomimura Y."/>
            <person name="Tsolas J.M."/>
            <person name="Valente V.L."/>
            <person name="Venter E."/>
            <person name="Venter J.C."/>
            <person name="Vicario S."/>
            <person name="Vieira F.G."/>
            <person name="Vilella A.J."/>
            <person name="Villasante A."/>
            <person name="Walenz B."/>
            <person name="Wang J."/>
            <person name="Wasserman M."/>
            <person name="Watts T."/>
            <person name="Wilson D."/>
            <person name="Wilson R.K."/>
            <person name="Wing R.A."/>
            <person name="Wolfner M.F."/>
            <person name="Wong A."/>
            <person name="Wong G.K."/>
            <person name="Wu C.I."/>
            <person name="Wu G."/>
            <person name="Yamamoto D."/>
            <person name="Yang H.P."/>
            <person name="Yang S.P."/>
            <person name="Yorke J.A."/>
            <person name="Yoshida K."/>
            <person name="Zdobnov E."/>
            <person name="Zhang P."/>
            <person name="Zhang Y."/>
            <person name="Zimin A.V."/>
            <person name="Baldwin J."/>
            <person name="Abdouelleil A."/>
            <person name="Abdulkadir J."/>
            <person name="Abebe A."/>
            <person name="Abera B."/>
            <person name="Abreu J."/>
            <person name="Acer S.C."/>
            <person name="Aftuck L."/>
            <person name="Alexander A."/>
            <person name="An P."/>
            <person name="Anderson E."/>
            <person name="Anderson S."/>
            <person name="Arachi H."/>
            <person name="Azer M."/>
            <person name="Bachantsang P."/>
            <person name="Barry A."/>
            <person name="Bayul T."/>
            <person name="Berlin A."/>
            <person name="Bessette D."/>
            <person name="Bloom T."/>
            <person name="Blye J."/>
            <person name="Boguslavskiy L."/>
            <person name="Bonnet C."/>
            <person name="Boukhgalter B."/>
            <person name="Bourzgui I."/>
            <person name="Brown A."/>
            <person name="Cahill P."/>
            <person name="Channer S."/>
            <person name="Cheshatsang Y."/>
            <person name="Chuda L."/>
            <person name="Citroen M."/>
            <person name="Collymore A."/>
            <person name="Cooke P."/>
            <person name="Costello M."/>
            <person name="D'Aco K."/>
            <person name="Daza R."/>
            <person name="De Haan G."/>
            <person name="DeGray S."/>
            <person name="DeMaso C."/>
            <person name="Dhargay N."/>
            <person name="Dooley K."/>
            <person name="Dooley E."/>
            <person name="Doricent M."/>
            <person name="Dorje P."/>
            <person name="Dorjee K."/>
            <person name="Dupes A."/>
            <person name="Elong R."/>
            <person name="Falk J."/>
            <person name="Farina A."/>
            <person name="Faro S."/>
            <person name="Ferguson D."/>
            <person name="Fisher S."/>
            <person name="Foley C.D."/>
            <person name="Franke A."/>
            <person name="Friedrich D."/>
            <person name="Gadbois L."/>
            <person name="Gearin G."/>
            <person name="Gearin C.R."/>
            <person name="Giannoukos G."/>
            <person name="Goode T."/>
            <person name="Graham J."/>
            <person name="Grandbois E."/>
            <person name="Grewal S."/>
            <person name="Gyaltsen K."/>
            <person name="Hafez N."/>
            <person name="Hagos B."/>
            <person name="Hall J."/>
            <person name="Henson C."/>
            <person name="Hollinger A."/>
            <person name="Honan T."/>
            <person name="Huard M.D."/>
            <person name="Hughes L."/>
            <person name="Hurhula B."/>
            <person name="Husby M.E."/>
            <person name="Kamat A."/>
            <person name="Kanga B."/>
            <person name="Kashin S."/>
            <person name="Khazanovich D."/>
            <person name="Kisner P."/>
            <person name="Lance K."/>
            <person name="Lara M."/>
            <person name="Lee W."/>
            <person name="Lennon N."/>
            <person name="Letendre F."/>
            <person name="LeVine R."/>
            <person name="Lipovsky A."/>
            <person name="Liu X."/>
            <person name="Liu J."/>
            <person name="Liu S."/>
            <person name="Lokyitsang T."/>
            <person name="Lokyitsang Y."/>
            <person name="Lubonja R."/>
            <person name="Lui A."/>
            <person name="MacDonald P."/>
            <person name="Magnisalis V."/>
            <person name="Maru K."/>
            <person name="Matthews C."/>
            <person name="McCusker W."/>
            <person name="McDonough S."/>
            <person name="Mehta T."/>
            <person name="Meldrim J."/>
            <person name="Meneus L."/>
            <person name="Mihai O."/>
            <person name="Mihalev A."/>
            <person name="Mihova T."/>
            <person name="Mittelman R."/>
            <person name="Mlenga V."/>
            <person name="Montmayeur A."/>
            <person name="Mulrain L."/>
            <person name="Navidi A."/>
            <person name="Naylor J."/>
            <person name="Negash T."/>
            <person name="Nguyen T."/>
            <person name="Nguyen N."/>
            <person name="Nicol R."/>
            <person name="Norbu C."/>
            <person name="Norbu N."/>
            <person name="Novod N."/>
            <person name="O'Neill B."/>
            <person name="Osman S."/>
            <person name="Markiewicz E."/>
            <person name="Oyono O.L."/>
            <person name="Patti C."/>
            <person name="Phunkhang P."/>
            <person name="Pierre F."/>
            <person name="Priest M."/>
            <person name="Raghuraman S."/>
            <person name="Rege F."/>
            <person name="Reyes R."/>
            <person name="Rise C."/>
            <person name="Rogov P."/>
            <person name="Ross K."/>
            <person name="Ryan E."/>
            <person name="Settipalli S."/>
            <person name="Shea T."/>
            <person name="Sherpa N."/>
            <person name="Shi L."/>
            <person name="Shih D."/>
            <person name="Sparrow T."/>
            <person name="Spaulding J."/>
            <person name="Stalker J."/>
            <person name="Stange-Thomann N."/>
            <person name="Stavropoulos S."/>
            <person name="Stone C."/>
            <person name="Strader C."/>
            <person name="Tesfaye S."/>
            <person name="Thomson T."/>
            <person name="Thoulutsang Y."/>
            <person name="Thoulutsang D."/>
            <person name="Topham K."/>
            <person name="Topping I."/>
            <person name="Tsamla T."/>
            <person name="Vassiliev H."/>
            <person name="Vo A."/>
            <person name="Wangchuk T."/>
            <person name="Wangdi T."/>
            <person name="Weiand M."/>
            <person name="Wilkinson J."/>
            <person name="Wilson A."/>
            <person name="Yadav S."/>
            <person name="Young G."/>
            <person name="Yu Q."/>
            <person name="Zembek L."/>
            <person name="Zhong D."/>
            <person name="Zimmer A."/>
            <person name="Zwirko Z."/>
            <person name="Jaffe D.B."/>
            <person name="Alvarez P."/>
            <person name="Brockman W."/>
            <person name="Butler J."/>
            <person name="Chin C."/>
            <person name="Gnerre S."/>
            <person name="Grabherr M."/>
            <person name="Kleber M."/>
            <person name="Mauceli E."/>
            <person name="MacCallum I."/>
        </authorList>
    </citation>
    <scope>NUCLEOTIDE SEQUENCE [LARGE SCALE GENOMIC DNA]</scope>
    <source>
        <strain evidence="3">Tucson 15287-2541.00</strain>
    </source>
</reference>
<dbReference type="OrthoDB" id="7882750at2759"/>
<evidence type="ECO:0000313" key="2">
    <source>
        <dbReference type="EMBL" id="EDW02044.1"/>
    </source>
</evidence>
<dbReference type="EMBL" id="CH916367">
    <property type="protein sequence ID" value="EDW02044.1"/>
    <property type="molecule type" value="Genomic_DNA"/>
</dbReference>
<dbReference type="KEGG" id="dgr:6561156"/>
<dbReference type="OMA" id="RWSERIY"/>
<keyword evidence="1" id="KW-1133">Transmembrane helix</keyword>
<keyword evidence="1" id="KW-0472">Membrane</keyword>
<dbReference type="HOGENOM" id="CLU_098411_0_0_1"/>
<gene>
    <name evidence="2" type="primary">Dgri\GH21774</name>
    <name evidence="2" type="ORF">Dgri_GH21774</name>
</gene>
<feature type="transmembrane region" description="Helical" evidence="1">
    <location>
        <begin position="148"/>
        <end position="164"/>
    </location>
</feature>
<feature type="transmembrane region" description="Helical" evidence="1">
    <location>
        <begin position="107"/>
        <end position="128"/>
    </location>
</feature>
<feature type="transmembrane region" description="Helical" evidence="1">
    <location>
        <begin position="214"/>
        <end position="237"/>
    </location>
</feature>
<evidence type="ECO:0000313" key="3">
    <source>
        <dbReference type="Proteomes" id="UP000001070"/>
    </source>
</evidence>
<proteinExistence type="predicted"/>
<evidence type="ECO:0000256" key="1">
    <source>
        <dbReference type="SAM" id="Phobius"/>
    </source>
</evidence>
<protein>
    <submittedName>
        <fullName evidence="2">GH21774</fullName>
    </submittedName>
</protein>
<sequence>MDLDGHEKDRATKILVRKTYKVTILMLIIGQLQVFVVMEIASIKEFLAFNYHISLLHFFVSFISIQLYVFFYRILEQKSKWKRTLADIWTYEVNTLSIMKPVKRAPYICLIVSSVLTFMVMGISVMYGNMATSHRRGLFMSRRNIIRWSERVFVLTCFGIILCSEMKRFSIEIPSLLIYTSMGNIFVVMFAASMRKPNFYQLERIGDHILIGQLYYLSFYALYMGYVWLAAATIQLADWNTTLASLT</sequence>
<dbReference type="InParanoid" id="B4J6W3"/>
<accession>B4J6W3</accession>
<dbReference type="Proteomes" id="UP000001070">
    <property type="component" value="Unassembled WGS sequence"/>
</dbReference>
<dbReference type="eggNOG" id="ENOG502TCJD">
    <property type="taxonomic scope" value="Eukaryota"/>
</dbReference>
<dbReference type="PhylomeDB" id="B4J6W3"/>
<keyword evidence="1" id="KW-0812">Transmembrane</keyword>
<name>B4J6W3_DROGR</name>
<organism evidence="3">
    <name type="scientific">Drosophila grimshawi</name>
    <name type="common">Hawaiian fruit fly</name>
    <name type="synonym">Idiomyia grimshawi</name>
    <dbReference type="NCBI Taxonomy" id="7222"/>
    <lineage>
        <taxon>Eukaryota</taxon>
        <taxon>Metazoa</taxon>
        <taxon>Ecdysozoa</taxon>
        <taxon>Arthropoda</taxon>
        <taxon>Hexapoda</taxon>
        <taxon>Insecta</taxon>
        <taxon>Pterygota</taxon>
        <taxon>Neoptera</taxon>
        <taxon>Endopterygota</taxon>
        <taxon>Diptera</taxon>
        <taxon>Brachycera</taxon>
        <taxon>Muscomorpha</taxon>
        <taxon>Ephydroidea</taxon>
        <taxon>Drosophilidae</taxon>
        <taxon>Drosophila</taxon>
        <taxon>Hawaiian Drosophila</taxon>
    </lineage>
</organism>
<dbReference type="AlphaFoldDB" id="B4J6W3"/>
<keyword evidence="3" id="KW-1185">Reference proteome</keyword>
<feature type="transmembrane region" description="Helical" evidence="1">
    <location>
        <begin position="176"/>
        <end position="194"/>
    </location>
</feature>
<feature type="transmembrane region" description="Helical" evidence="1">
    <location>
        <begin position="55"/>
        <end position="75"/>
    </location>
</feature>